<evidence type="ECO:0000313" key="1">
    <source>
        <dbReference type="EMBL" id="KAG5544682.1"/>
    </source>
</evidence>
<sequence>MVKDAFIPRKRSKRTGSKFGFLRFGCHVSASMAISKMNGVWVDDKRLFVKEACFDLKNEKLKPKMPRSSEDRVPQSSQKEVSYVQALRGETSKPAISRDQEIIIKSDGVGNGWLYRSAVAVMSRVVPLQILKESFRKEHKEVVQFRALGGRSVLITFQSSEVLTTLIKGPWMERWFGTVKPWQGEPASIERFVCLSCFGIPLNSWNPETFKHIGEVWGYFIMLDEATLKDLSFAKGKILVATEETSRIDRWIQLEVHGVRYDVLVKEESSCVYPEEIGTEF</sequence>
<keyword evidence="2" id="KW-1185">Reference proteome</keyword>
<dbReference type="EMBL" id="JACTNZ010000006">
    <property type="protein sequence ID" value="KAG5544682.1"/>
    <property type="molecule type" value="Genomic_DNA"/>
</dbReference>
<dbReference type="CDD" id="cd00590">
    <property type="entry name" value="RRM_SF"/>
    <property type="match status" value="1"/>
</dbReference>
<proteinExistence type="predicted"/>
<name>A0AAV6JX10_9ERIC</name>
<protein>
    <recommendedName>
        <fullName evidence="3">DUF4283 domain-containing protein</fullName>
    </recommendedName>
</protein>
<reference evidence="1 2" key="1">
    <citation type="submission" date="2020-08" db="EMBL/GenBank/DDBJ databases">
        <title>Plant Genome Project.</title>
        <authorList>
            <person name="Zhang R.-G."/>
        </authorList>
    </citation>
    <scope>NUCLEOTIDE SEQUENCE [LARGE SCALE GENOMIC DNA]</scope>
    <source>
        <strain evidence="1">WSP0</strain>
        <tissue evidence="1">Leaf</tissue>
    </source>
</reference>
<evidence type="ECO:0000313" key="2">
    <source>
        <dbReference type="Proteomes" id="UP000823749"/>
    </source>
</evidence>
<accession>A0AAV6JX10</accession>
<dbReference type="GO" id="GO:0003676">
    <property type="term" value="F:nucleic acid binding"/>
    <property type="evidence" value="ECO:0007669"/>
    <property type="project" value="InterPro"/>
</dbReference>
<dbReference type="SUPFAM" id="SSF54928">
    <property type="entry name" value="RNA-binding domain, RBD"/>
    <property type="match status" value="1"/>
</dbReference>
<dbReference type="Gene3D" id="3.30.70.330">
    <property type="match status" value="1"/>
</dbReference>
<dbReference type="Proteomes" id="UP000823749">
    <property type="component" value="Chromosome 6"/>
</dbReference>
<dbReference type="InterPro" id="IPR035979">
    <property type="entry name" value="RBD_domain_sf"/>
</dbReference>
<evidence type="ECO:0008006" key="3">
    <source>
        <dbReference type="Google" id="ProtNLM"/>
    </source>
</evidence>
<dbReference type="PANTHER" id="PTHR34427:SF5">
    <property type="entry name" value="DUF4283 DOMAIN-CONTAINING PROTEIN"/>
    <property type="match status" value="1"/>
</dbReference>
<organism evidence="1 2">
    <name type="scientific">Rhododendron griersonianum</name>
    <dbReference type="NCBI Taxonomy" id="479676"/>
    <lineage>
        <taxon>Eukaryota</taxon>
        <taxon>Viridiplantae</taxon>
        <taxon>Streptophyta</taxon>
        <taxon>Embryophyta</taxon>
        <taxon>Tracheophyta</taxon>
        <taxon>Spermatophyta</taxon>
        <taxon>Magnoliopsida</taxon>
        <taxon>eudicotyledons</taxon>
        <taxon>Gunneridae</taxon>
        <taxon>Pentapetalae</taxon>
        <taxon>asterids</taxon>
        <taxon>Ericales</taxon>
        <taxon>Ericaceae</taxon>
        <taxon>Ericoideae</taxon>
        <taxon>Rhodoreae</taxon>
        <taxon>Rhododendron</taxon>
    </lineage>
</organism>
<comment type="caution">
    <text evidence="1">The sequence shown here is derived from an EMBL/GenBank/DDBJ whole genome shotgun (WGS) entry which is preliminary data.</text>
</comment>
<gene>
    <name evidence="1" type="ORF">RHGRI_017205</name>
</gene>
<dbReference type="InterPro" id="IPR012677">
    <property type="entry name" value="Nucleotide-bd_a/b_plait_sf"/>
</dbReference>
<dbReference type="PANTHER" id="PTHR34427">
    <property type="entry name" value="DUF4283 DOMAIN PROTEIN"/>
    <property type="match status" value="1"/>
</dbReference>
<dbReference type="AlphaFoldDB" id="A0AAV6JX10"/>